<dbReference type="STRING" id="1472378.AU381_11640"/>
<dbReference type="InterPro" id="IPR014017">
    <property type="entry name" value="DNA_helicase_UvrD-like_C"/>
</dbReference>
<keyword evidence="1 9" id="KW-0547">Nucleotide-binding</keyword>
<name>A0A178XLG3_9HYPH</name>
<dbReference type="InterPro" id="IPR000212">
    <property type="entry name" value="DNA_helicase_UvrD/REP"/>
</dbReference>
<keyword evidence="4 9" id="KW-0067">ATP-binding</keyword>
<dbReference type="GO" id="GO:0003677">
    <property type="term" value="F:DNA binding"/>
    <property type="evidence" value="ECO:0007669"/>
    <property type="project" value="InterPro"/>
</dbReference>
<dbReference type="PANTHER" id="PTHR11070:SF63">
    <property type="entry name" value="DNA HELICASE IV"/>
    <property type="match status" value="1"/>
</dbReference>
<organism evidence="11 12">
    <name type="scientific">Sinorhizobium glycinis</name>
    <dbReference type="NCBI Taxonomy" id="1472378"/>
    <lineage>
        <taxon>Bacteria</taxon>
        <taxon>Pseudomonadati</taxon>
        <taxon>Pseudomonadota</taxon>
        <taxon>Alphaproteobacteria</taxon>
        <taxon>Hyphomicrobiales</taxon>
        <taxon>Rhizobiaceae</taxon>
        <taxon>Sinorhizobium/Ensifer group</taxon>
        <taxon>Sinorhizobium</taxon>
    </lineage>
</organism>
<evidence type="ECO:0000256" key="3">
    <source>
        <dbReference type="ARBA" id="ARBA00022806"/>
    </source>
</evidence>
<dbReference type="InterPro" id="IPR027417">
    <property type="entry name" value="P-loop_NTPase"/>
</dbReference>
<dbReference type="Pfam" id="PF13361">
    <property type="entry name" value="UvrD_C"/>
    <property type="match status" value="1"/>
</dbReference>
<comment type="catalytic activity">
    <reaction evidence="8">
        <text>ATP + H2O = ADP + phosphate + H(+)</text>
        <dbReference type="Rhea" id="RHEA:13065"/>
        <dbReference type="ChEBI" id="CHEBI:15377"/>
        <dbReference type="ChEBI" id="CHEBI:15378"/>
        <dbReference type="ChEBI" id="CHEBI:30616"/>
        <dbReference type="ChEBI" id="CHEBI:43474"/>
        <dbReference type="ChEBI" id="CHEBI:456216"/>
        <dbReference type="EC" id="5.6.2.4"/>
    </reaction>
</comment>
<keyword evidence="2 9" id="KW-0378">Hydrolase</keyword>
<dbReference type="GO" id="GO:0005829">
    <property type="term" value="C:cytosol"/>
    <property type="evidence" value="ECO:0007669"/>
    <property type="project" value="TreeGrafter"/>
</dbReference>
<evidence type="ECO:0000256" key="4">
    <source>
        <dbReference type="ARBA" id="ARBA00022840"/>
    </source>
</evidence>
<dbReference type="InterPro" id="IPR013498">
    <property type="entry name" value="Topo_IA_Znf"/>
</dbReference>
<dbReference type="GO" id="GO:0005694">
    <property type="term" value="C:chromosome"/>
    <property type="evidence" value="ECO:0007669"/>
    <property type="project" value="InterPro"/>
</dbReference>
<sequence length="916" mass="103434">MSDRVRTHRPGFFARLLPQGKWKVTLSSSLPAALQINVNGADNLPCLDVIAISVGKALLWHSVEVRSRNRIYSLPCLGEEAATRIAADLYSFINNHLFDLIGSDTERLSEVDTKLQSITEGNRQYLAHADLARAIANVTGEAAAALSHPLFDPELMPATLKAALPRSLTFLTDPDVRHRYNDAFVSAELSRYRSFYDNLDGRSLSDQQREACIRLEDNNLLVASAGSGKSATMVGKVAYVLDKQLYRPEEILVLAFNKSAADELKERIYRQLAVDPGNPGCKVITFHALGRGIIEEVEGRPPQLADWVEHPAGEARVIEEIIDELLRSDAEFAGLWVNLLVLHPKADIPAEVFDSEADYERYLSVRRRKGNATVGTMAGIYVKSLQEQTVTNWLWLHSVEFEYERQIPINEGNGEIRYVHPDFYYPASKTIHEHLAINADGTSPFADYVTHAENKLAAYRKAGMDVFRTTSAQASDGSLIAELEAELAKRGIRFERKSYAAIVKALEPVVIKHYHKLIAICIKHIRAGHLTLDMLLERAKSLHDRTRAREFAQVVWKITETYSQKLVEANRIDFDSMIANATRLVETGQYESPYSLILVEEFQDISEPRAKLIKALKHQKPFTKIFAVGDDWQSIYRFAGSDITIFTQFEANFGASWQGRLEQTYRCNQLIAETAASFVQRNPIQLKKSVRSTRPAIPRSIRVIPIDGDRGKSDFADSCLRLLKRLDTFLGGISVQWRSDEHQKLKVMVLWRYNQLDPFRGAMPKFEHIEVSGLSFHRAKGLEADYTILLDVSEGDYGVPSRIEDDELLNLVMPRPETFEFAEERRLFYVALTRASRGVFLLTNSREPSRYIRELSEIAGENLRFETIDGDTLNPCPACGVGQLVERKGRDNGRFLGCNQYPGCDHTQLIDRRSAE</sequence>
<dbReference type="AlphaFoldDB" id="A0A178XLG3"/>
<evidence type="ECO:0000313" key="12">
    <source>
        <dbReference type="Proteomes" id="UP000094025"/>
    </source>
</evidence>
<evidence type="ECO:0000256" key="5">
    <source>
        <dbReference type="ARBA" id="ARBA00023235"/>
    </source>
</evidence>
<comment type="catalytic activity">
    <reaction evidence="6">
        <text>Couples ATP hydrolysis with the unwinding of duplex DNA by translocating in the 3'-5' direction.</text>
        <dbReference type="EC" id="5.6.2.4"/>
    </reaction>
</comment>
<dbReference type="Pfam" id="PF00580">
    <property type="entry name" value="UvrD-helicase"/>
    <property type="match status" value="2"/>
</dbReference>
<reference evidence="11 12" key="1">
    <citation type="journal article" date="2016" name="Int. J. Syst. Evol. Microbiol.">
        <title>Ensifer glycinis sp. nov., an novel rhizobial species associated with Glycine spp.</title>
        <authorList>
            <person name="Yan H."/>
            <person name="Yan J."/>
            <person name="Sui X.H."/>
            <person name="Wang E.T."/>
            <person name="Chen W.X."/>
            <person name="Zhang X.X."/>
            <person name="Chen W.F."/>
        </authorList>
    </citation>
    <scope>NUCLEOTIDE SEQUENCE [LARGE SCALE GENOMIC DNA]</scope>
    <source>
        <strain evidence="11 12">CCBAU 23380</strain>
    </source>
</reference>
<dbReference type="GO" id="GO:0003916">
    <property type="term" value="F:DNA topoisomerase activity"/>
    <property type="evidence" value="ECO:0007669"/>
    <property type="project" value="InterPro"/>
</dbReference>
<dbReference type="OrthoDB" id="5298826at2"/>
<evidence type="ECO:0000256" key="8">
    <source>
        <dbReference type="ARBA" id="ARBA00048988"/>
    </source>
</evidence>
<dbReference type="GO" id="GO:0000725">
    <property type="term" value="P:recombinational repair"/>
    <property type="evidence" value="ECO:0007669"/>
    <property type="project" value="TreeGrafter"/>
</dbReference>
<dbReference type="EMBL" id="LPUX01000066">
    <property type="protein sequence ID" value="OAP35562.1"/>
    <property type="molecule type" value="Genomic_DNA"/>
</dbReference>
<dbReference type="EC" id="5.6.2.4" evidence="7"/>
<feature type="binding site" evidence="9">
    <location>
        <begin position="223"/>
        <end position="230"/>
    </location>
    <ligand>
        <name>ATP</name>
        <dbReference type="ChEBI" id="CHEBI:30616"/>
    </ligand>
</feature>
<dbReference type="GO" id="GO:0016887">
    <property type="term" value="F:ATP hydrolysis activity"/>
    <property type="evidence" value="ECO:0007669"/>
    <property type="project" value="RHEA"/>
</dbReference>
<dbReference type="SUPFAM" id="SSF52540">
    <property type="entry name" value="P-loop containing nucleoside triphosphate hydrolases"/>
    <property type="match status" value="1"/>
</dbReference>
<dbReference type="InterPro" id="IPR014016">
    <property type="entry name" value="UvrD-like_ATP-bd"/>
</dbReference>
<keyword evidence="3 9" id="KW-0347">Helicase</keyword>
<evidence type="ECO:0000313" key="11">
    <source>
        <dbReference type="EMBL" id="OAP35562.1"/>
    </source>
</evidence>
<evidence type="ECO:0000256" key="2">
    <source>
        <dbReference type="ARBA" id="ARBA00022801"/>
    </source>
</evidence>
<dbReference type="Gene3D" id="3.40.50.300">
    <property type="entry name" value="P-loop containing nucleotide triphosphate hydrolases"/>
    <property type="match status" value="3"/>
</dbReference>
<dbReference type="PANTHER" id="PTHR11070">
    <property type="entry name" value="UVRD / RECB / PCRA DNA HELICASE FAMILY MEMBER"/>
    <property type="match status" value="1"/>
</dbReference>
<dbReference type="PROSITE" id="PS51198">
    <property type="entry name" value="UVRD_HELICASE_ATP_BIND"/>
    <property type="match status" value="1"/>
</dbReference>
<evidence type="ECO:0000256" key="7">
    <source>
        <dbReference type="ARBA" id="ARBA00034808"/>
    </source>
</evidence>
<keyword evidence="12" id="KW-1185">Reference proteome</keyword>
<protein>
    <recommendedName>
        <fullName evidence="7">DNA 3'-5' helicase</fullName>
        <ecNumber evidence="7">5.6.2.4</ecNumber>
    </recommendedName>
</protein>
<dbReference type="GO" id="GO:0043138">
    <property type="term" value="F:3'-5' DNA helicase activity"/>
    <property type="evidence" value="ECO:0007669"/>
    <property type="project" value="UniProtKB-EC"/>
</dbReference>
<comment type="caution">
    <text evidence="11">The sequence shown here is derived from an EMBL/GenBank/DDBJ whole genome shotgun (WGS) entry which is preliminary data.</text>
</comment>
<dbReference type="GO" id="GO:0005524">
    <property type="term" value="F:ATP binding"/>
    <property type="evidence" value="ECO:0007669"/>
    <property type="project" value="UniProtKB-UniRule"/>
</dbReference>
<feature type="domain" description="UvrD-like helicase ATP-binding" evidence="10">
    <location>
        <begin position="202"/>
        <end position="668"/>
    </location>
</feature>
<evidence type="ECO:0000259" key="10">
    <source>
        <dbReference type="PROSITE" id="PS51198"/>
    </source>
</evidence>
<evidence type="ECO:0000256" key="9">
    <source>
        <dbReference type="PROSITE-ProRule" id="PRU00560"/>
    </source>
</evidence>
<dbReference type="Gene3D" id="3.30.65.10">
    <property type="entry name" value="Bacterial Topoisomerase I, domain 1"/>
    <property type="match status" value="1"/>
</dbReference>
<dbReference type="Proteomes" id="UP000094025">
    <property type="component" value="Unassembled WGS sequence"/>
</dbReference>
<accession>A0A178XLG3</accession>
<dbReference type="GO" id="GO:0006265">
    <property type="term" value="P:DNA topological change"/>
    <property type="evidence" value="ECO:0007669"/>
    <property type="project" value="InterPro"/>
</dbReference>
<evidence type="ECO:0000256" key="6">
    <source>
        <dbReference type="ARBA" id="ARBA00034617"/>
    </source>
</evidence>
<keyword evidence="5" id="KW-0413">Isomerase</keyword>
<gene>
    <name evidence="11" type="ORF">AU381_11640</name>
</gene>
<evidence type="ECO:0000256" key="1">
    <source>
        <dbReference type="ARBA" id="ARBA00022741"/>
    </source>
</evidence>
<dbReference type="Pfam" id="PF01396">
    <property type="entry name" value="Zn_ribbon_Top1"/>
    <property type="match status" value="1"/>
</dbReference>
<proteinExistence type="predicted"/>